<gene>
    <name evidence="2" type="ORF">OVA965_LOCUS37770</name>
    <name evidence="3" type="ORF">TMI583_LOCUS38884</name>
</gene>
<dbReference type="InterPro" id="IPR000477">
    <property type="entry name" value="RT_dom"/>
</dbReference>
<dbReference type="SUPFAM" id="SSF56672">
    <property type="entry name" value="DNA/RNA polymerases"/>
    <property type="match status" value="1"/>
</dbReference>
<dbReference type="Proteomes" id="UP000682733">
    <property type="component" value="Unassembled WGS sequence"/>
</dbReference>
<dbReference type="EMBL" id="CAJOBA010058380">
    <property type="protein sequence ID" value="CAF4307537.1"/>
    <property type="molecule type" value="Genomic_DNA"/>
</dbReference>
<organism evidence="3 4">
    <name type="scientific">Didymodactylos carnosus</name>
    <dbReference type="NCBI Taxonomy" id="1234261"/>
    <lineage>
        <taxon>Eukaryota</taxon>
        <taxon>Metazoa</taxon>
        <taxon>Spiralia</taxon>
        <taxon>Gnathifera</taxon>
        <taxon>Rotifera</taxon>
        <taxon>Eurotatoria</taxon>
        <taxon>Bdelloidea</taxon>
        <taxon>Philodinida</taxon>
        <taxon>Philodinidae</taxon>
        <taxon>Didymodactylos</taxon>
    </lineage>
</organism>
<dbReference type="PANTHER" id="PTHR21301">
    <property type="entry name" value="REVERSE TRANSCRIPTASE"/>
    <property type="match status" value="1"/>
</dbReference>
<dbReference type="PANTHER" id="PTHR21301:SF10">
    <property type="entry name" value="REVERSE TRANSCRIPTASE DOMAIN-CONTAINING PROTEIN"/>
    <property type="match status" value="1"/>
</dbReference>
<dbReference type="Pfam" id="PF00078">
    <property type="entry name" value="RVT_1"/>
    <property type="match status" value="1"/>
</dbReference>
<accession>A0A8S2UBZ0</accession>
<evidence type="ECO:0000313" key="3">
    <source>
        <dbReference type="EMBL" id="CAF4307537.1"/>
    </source>
</evidence>
<evidence type="ECO:0000313" key="2">
    <source>
        <dbReference type="EMBL" id="CAF1520615.1"/>
    </source>
</evidence>
<dbReference type="PROSITE" id="PS50878">
    <property type="entry name" value="RT_POL"/>
    <property type="match status" value="1"/>
</dbReference>
<feature type="domain" description="Reverse transcriptase" evidence="1">
    <location>
        <begin position="310"/>
        <end position="578"/>
    </location>
</feature>
<dbReference type="CDD" id="cd00304">
    <property type="entry name" value="RT_like"/>
    <property type="match status" value="1"/>
</dbReference>
<dbReference type="InterPro" id="IPR043502">
    <property type="entry name" value="DNA/RNA_pol_sf"/>
</dbReference>
<dbReference type="Proteomes" id="UP000677228">
    <property type="component" value="Unassembled WGS sequence"/>
</dbReference>
<evidence type="ECO:0000259" key="1">
    <source>
        <dbReference type="PROSITE" id="PS50878"/>
    </source>
</evidence>
<dbReference type="AlphaFoldDB" id="A0A8S2UBZ0"/>
<proteinExistence type="predicted"/>
<feature type="non-terminal residue" evidence="3">
    <location>
        <position position="593"/>
    </location>
</feature>
<protein>
    <recommendedName>
        <fullName evidence="1">Reverse transcriptase domain-containing protein</fullName>
    </recommendedName>
</protein>
<dbReference type="EMBL" id="CAJNOK010036245">
    <property type="protein sequence ID" value="CAF1520615.1"/>
    <property type="molecule type" value="Genomic_DNA"/>
</dbReference>
<comment type="caution">
    <text evidence="3">The sequence shown here is derived from an EMBL/GenBank/DDBJ whole genome shotgun (WGS) entry which is preliminary data.</text>
</comment>
<sequence length="593" mass="68989">MISLRRLECDLLFLKACKKEELIPKFVRFRLANPRLATDKLIHKCYGNILQAEIRYKKKELTHLHRFVRRQKEELKHSIPNIVYLRLCTIATAIVSLKILQWRRGHEKKLSMLRSEKYYKVQRNEVLDPIVNLSKRSLTDVERKALENGLHHVYSTGKLDYAQLLCNTEYFYARLLNFRTSYRHWEQKSASEKVLHQLSSEQLRAAGKLRNCVETFTAQSEKQLCKFRNEHKDIFQALRGLAKDKNIVITRPDKGRGVVILDRHEYIEKMNVILQDTATFSRIYHDPTLSNENRLTRELLRLKKDGFISESEYSLAKPIGSRPARLYGLPKIHKNDMPLRPILSATKTVNYGLGKVLAQRLAPLRKSPYVIRDTFDFIKKISAFDKNLIKSKMVSFDVVNLFTKVPLTYTVDLILDELYPKCSTSCQGNTRGRHCKQCNERNDFGYLLRTATSDTHFTFDGKMYIQHNGVSMGSPLAPVIADIFMAHLENTLYNRLEKAGVKKWLRYVDDTFVLLAPDASVEDIVEILNTFHRSIRFTCEKEENGYIPFLDVKVIRSLNSNQFQTTVHRKKTFSGLMTKWSSCVPHSYKKSAI</sequence>
<evidence type="ECO:0000313" key="4">
    <source>
        <dbReference type="Proteomes" id="UP000682733"/>
    </source>
</evidence>
<reference evidence="3" key="1">
    <citation type="submission" date="2021-02" db="EMBL/GenBank/DDBJ databases">
        <authorList>
            <person name="Nowell W R."/>
        </authorList>
    </citation>
    <scope>NUCLEOTIDE SEQUENCE</scope>
</reference>
<name>A0A8S2UBZ0_9BILA</name>